<dbReference type="GO" id="GO:0005524">
    <property type="term" value="F:ATP binding"/>
    <property type="evidence" value="ECO:0007669"/>
    <property type="project" value="UniProtKB-UniRule"/>
</dbReference>
<dbReference type="InterPro" id="IPR008271">
    <property type="entry name" value="Ser/Thr_kinase_AS"/>
</dbReference>
<gene>
    <name evidence="9" type="ORF">AV274_6391</name>
</gene>
<feature type="compositionally biased region" description="Basic and acidic residues" evidence="7">
    <location>
        <begin position="384"/>
        <end position="396"/>
    </location>
</feature>
<evidence type="ECO:0000256" key="5">
    <source>
        <dbReference type="PROSITE-ProRule" id="PRU10141"/>
    </source>
</evidence>
<dbReference type="InterPro" id="IPR017441">
    <property type="entry name" value="Protein_kinase_ATP_BS"/>
</dbReference>
<organism evidence="9 10">
    <name type="scientific">Blastocystis sp. subtype 1 (strain ATCC 50177 / NandII)</name>
    <dbReference type="NCBI Taxonomy" id="478820"/>
    <lineage>
        <taxon>Eukaryota</taxon>
        <taxon>Sar</taxon>
        <taxon>Stramenopiles</taxon>
        <taxon>Bigyra</taxon>
        <taxon>Opalozoa</taxon>
        <taxon>Opalinata</taxon>
        <taxon>Blastocystidae</taxon>
        <taxon>Blastocystis</taxon>
    </lineage>
</organism>
<evidence type="ECO:0000256" key="1">
    <source>
        <dbReference type="ARBA" id="ARBA00012513"/>
    </source>
</evidence>
<sequence length="409" mass="45785">MNTVNLQKGDKVGPWTICGKLGEGAYGAVYSGVCDSLGNVEYALKVAPISKNKKKNQAAILIQHERTIQRIRLDSFRKDYIGVCHFPRSSKPVKDLICGTSDDGKIQYLAMEKFNLGLTDYLRQWGGALPPQLVYSIAAQSVAIIQFLHRKCVIYNDIKVDNFMLRERPEGYQLVIVDMGAAEVKAAGKILDSNGPRGTPLFTSINSNRGGKMYFSDDMSGLGYMFAYLLLGSLPWGKCKSEEEILKQKEECVIDTSLDRFPELLSFIKAFRTATTDQIAYAKWIDAFKAAAKRIDPSMDTRVLPKSQTQSAKRVKTAQSEQPSQPSQPAKPVKRVKTAQPAQPVKQREPPQIVDLTEELPEKKRKVQDTIDQSPLSFKQTTQRRQDGAKVVEAARRPTRVQPPRKCKK</sequence>
<keyword evidence="6" id="KW-0723">Serine/threonine-protein kinase</keyword>
<dbReference type="EMBL" id="LXWW01000573">
    <property type="protein sequence ID" value="OAO11940.1"/>
    <property type="molecule type" value="Genomic_DNA"/>
</dbReference>
<evidence type="ECO:0000313" key="10">
    <source>
        <dbReference type="Proteomes" id="UP000078348"/>
    </source>
</evidence>
<evidence type="ECO:0000256" key="2">
    <source>
        <dbReference type="ARBA" id="ARBA00022741"/>
    </source>
</evidence>
<keyword evidence="6" id="KW-0418">Kinase</keyword>
<dbReference type="Proteomes" id="UP000078348">
    <property type="component" value="Unassembled WGS sequence"/>
</dbReference>
<dbReference type="GO" id="GO:0004674">
    <property type="term" value="F:protein serine/threonine kinase activity"/>
    <property type="evidence" value="ECO:0007669"/>
    <property type="project" value="UniProtKB-KW"/>
</dbReference>
<comment type="similarity">
    <text evidence="6">Belongs to the protein kinase superfamily.</text>
</comment>
<keyword evidence="6" id="KW-0808">Transferase</keyword>
<evidence type="ECO:0000256" key="6">
    <source>
        <dbReference type="RuleBase" id="RU000304"/>
    </source>
</evidence>
<proteinExistence type="inferred from homology"/>
<evidence type="ECO:0000256" key="4">
    <source>
        <dbReference type="ARBA" id="ARBA00023860"/>
    </source>
</evidence>
<dbReference type="Pfam" id="PF00069">
    <property type="entry name" value="Pkinase"/>
    <property type="match status" value="1"/>
</dbReference>
<dbReference type="PROSITE" id="PS00108">
    <property type="entry name" value="PROTEIN_KINASE_ST"/>
    <property type="match status" value="1"/>
</dbReference>
<dbReference type="PROSITE" id="PS50011">
    <property type="entry name" value="PROTEIN_KINASE_DOM"/>
    <property type="match status" value="1"/>
</dbReference>
<feature type="domain" description="Protein kinase" evidence="8">
    <location>
        <begin position="15"/>
        <end position="285"/>
    </location>
</feature>
<evidence type="ECO:0000259" key="8">
    <source>
        <dbReference type="PROSITE" id="PS50011"/>
    </source>
</evidence>
<dbReference type="Gene3D" id="1.10.510.10">
    <property type="entry name" value="Transferase(Phosphotransferase) domain 1"/>
    <property type="match status" value="1"/>
</dbReference>
<comment type="caution">
    <text evidence="9">The sequence shown here is derived from an EMBL/GenBank/DDBJ whole genome shotgun (WGS) entry which is preliminary data.</text>
</comment>
<dbReference type="AlphaFoldDB" id="A0A196S469"/>
<feature type="compositionally biased region" description="Low complexity" evidence="7">
    <location>
        <begin position="319"/>
        <end position="328"/>
    </location>
</feature>
<accession>A0A196S469</accession>
<name>A0A196S469_BLAHN</name>
<keyword evidence="3 5" id="KW-0067">ATP-binding</keyword>
<evidence type="ECO:0000313" key="9">
    <source>
        <dbReference type="EMBL" id="OAO11940.1"/>
    </source>
</evidence>
<feature type="region of interest" description="Disordered" evidence="7">
    <location>
        <begin position="299"/>
        <end position="409"/>
    </location>
</feature>
<feature type="compositionally biased region" description="Basic residues" evidence="7">
    <location>
        <begin position="397"/>
        <end position="409"/>
    </location>
</feature>
<dbReference type="SMART" id="SM00220">
    <property type="entry name" value="S_TKc"/>
    <property type="match status" value="1"/>
</dbReference>
<reference evidence="9 10" key="1">
    <citation type="submission" date="2016-05" db="EMBL/GenBank/DDBJ databases">
        <title>Nuclear genome of Blastocystis sp. subtype 1 NandII.</title>
        <authorList>
            <person name="Gentekaki E."/>
            <person name="Curtis B."/>
            <person name="Stairs C."/>
            <person name="Eme L."/>
            <person name="Herman E."/>
            <person name="Klimes V."/>
            <person name="Arias M.C."/>
            <person name="Elias M."/>
            <person name="Hilliou F."/>
            <person name="Klute M."/>
            <person name="Malik S.-B."/>
            <person name="Pightling A."/>
            <person name="Rachubinski R."/>
            <person name="Salas D."/>
            <person name="Schlacht A."/>
            <person name="Suga H."/>
            <person name="Archibald J."/>
            <person name="Ball S.G."/>
            <person name="Clark G."/>
            <person name="Dacks J."/>
            <person name="Van Der Giezen M."/>
            <person name="Tsaousis A."/>
            <person name="Roger A."/>
        </authorList>
    </citation>
    <scope>NUCLEOTIDE SEQUENCE [LARGE SCALE GENOMIC DNA]</scope>
    <source>
        <strain evidence="10">ATCC 50177 / NandII</strain>
    </source>
</reference>
<evidence type="ECO:0000256" key="7">
    <source>
        <dbReference type="SAM" id="MobiDB-lite"/>
    </source>
</evidence>
<dbReference type="InterPro" id="IPR011009">
    <property type="entry name" value="Kinase-like_dom_sf"/>
</dbReference>
<dbReference type="STRING" id="478820.A0A196S469"/>
<evidence type="ECO:0000256" key="3">
    <source>
        <dbReference type="ARBA" id="ARBA00022840"/>
    </source>
</evidence>
<keyword evidence="2 5" id="KW-0547">Nucleotide-binding</keyword>
<dbReference type="EC" id="2.7.11.1" evidence="1"/>
<feature type="binding site" evidence="5">
    <location>
        <position position="45"/>
    </location>
    <ligand>
        <name>ATP</name>
        <dbReference type="ChEBI" id="CHEBI:30616"/>
    </ligand>
</feature>
<dbReference type="InterPro" id="IPR000719">
    <property type="entry name" value="Prot_kinase_dom"/>
</dbReference>
<keyword evidence="10" id="KW-1185">Reference proteome</keyword>
<dbReference type="SUPFAM" id="SSF56112">
    <property type="entry name" value="Protein kinase-like (PK-like)"/>
    <property type="match status" value="1"/>
</dbReference>
<dbReference type="OrthoDB" id="4062651at2759"/>
<protein>
    <recommendedName>
        <fullName evidence="4">Casein kinase I</fullName>
        <ecNumber evidence="1">2.7.11.1</ecNumber>
    </recommendedName>
</protein>
<dbReference type="InterPro" id="IPR050235">
    <property type="entry name" value="CK1_Ser-Thr_kinase"/>
</dbReference>
<feature type="compositionally biased region" description="Polar residues" evidence="7">
    <location>
        <begin position="370"/>
        <end position="383"/>
    </location>
</feature>
<dbReference type="PROSITE" id="PS00107">
    <property type="entry name" value="PROTEIN_KINASE_ATP"/>
    <property type="match status" value="1"/>
</dbReference>
<dbReference type="PANTHER" id="PTHR11909">
    <property type="entry name" value="CASEIN KINASE-RELATED"/>
    <property type="match status" value="1"/>
</dbReference>